<evidence type="ECO:0000313" key="2">
    <source>
        <dbReference type="Proteomes" id="UP000463700"/>
    </source>
</evidence>
<dbReference type="GO" id="GO:0004497">
    <property type="term" value="F:monooxygenase activity"/>
    <property type="evidence" value="ECO:0007669"/>
    <property type="project" value="UniProtKB-KW"/>
</dbReference>
<dbReference type="InterPro" id="IPR036188">
    <property type="entry name" value="FAD/NAD-bd_sf"/>
</dbReference>
<dbReference type="Pfam" id="PF13738">
    <property type="entry name" value="Pyr_redox_3"/>
    <property type="match status" value="1"/>
</dbReference>
<accession>A0A6N6WHL2</accession>
<sequence>MSFTDTAIIGAGPYGLSLSAHLSAAGVVHQILGQPMRTWINFMPPGMLLRSEAFASNLHAPLSGFTLEDYYRQKGMRYQPMGMELPLETFVDYARWFQSNLVEDVQAVDVVNLRRVDGHFQLALSDGRSLLARKVVIALGLKGFAQTPVALGGLPERYASHSALYGDLAWAQGKDVAIVGGGQSALGLAALLYEQGSRVHVLMREAGVIWHPRPQASRGILSRLARPDAGLGRGWRSLFLSEYPGLFHMLDQGRRKQIMERSYGASGAWWLRDRVVGKVKISFRTEVRSAAIDNDQVMLRVISEDKESAVAADHVIAATGFKTDMRQHAFLSKEIVDAISINSGLPELTSNFETQVRGLYVIGPASAHSFGPVMRFVYGARHAAPGVARHIAHSLKADARDGVWSSAEGHVLERTGE</sequence>
<dbReference type="RefSeq" id="WP_154559458.1">
    <property type="nucleotide sequence ID" value="NZ_VOSW01000014.1"/>
</dbReference>
<name>A0A6N6WHL2_9BURK</name>
<dbReference type="PANTHER" id="PTHR38663">
    <property type="match status" value="1"/>
</dbReference>
<dbReference type="Gene3D" id="3.50.50.60">
    <property type="entry name" value="FAD/NAD(P)-binding domain"/>
    <property type="match status" value="1"/>
</dbReference>
<dbReference type="SUPFAM" id="SSF51905">
    <property type="entry name" value="FAD/NAD(P)-binding domain"/>
    <property type="match status" value="1"/>
</dbReference>
<organism evidence="1 2">
    <name type="scientific">Paraburkholderia madseniana</name>
    <dbReference type="NCBI Taxonomy" id="2599607"/>
    <lineage>
        <taxon>Bacteria</taxon>
        <taxon>Pseudomonadati</taxon>
        <taxon>Pseudomonadota</taxon>
        <taxon>Betaproteobacteria</taxon>
        <taxon>Burkholderiales</taxon>
        <taxon>Burkholderiaceae</taxon>
        <taxon>Paraburkholderia</taxon>
    </lineage>
</organism>
<keyword evidence="1" id="KW-0503">Monooxygenase</keyword>
<dbReference type="Proteomes" id="UP000463700">
    <property type="component" value="Unassembled WGS sequence"/>
</dbReference>
<dbReference type="PANTHER" id="PTHR38663:SF1">
    <property type="entry name" value="L-ORNITHINE N(5)-MONOOXYGENASE"/>
    <property type="match status" value="1"/>
</dbReference>
<dbReference type="PRINTS" id="PR00469">
    <property type="entry name" value="PNDRDTASEII"/>
</dbReference>
<evidence type="ECO:0000313" key="1">
    <source>
        <dbReference type="EMBL" id="KAE8760132.1"/>
    </source>
</evidence>
<dbReference type="PRINTS" id="PR00368">
    <property type="entry name" value="FADPNR"/>
</dbReference>
<reference evidence="1 2" key="1">
    <citation type="journal article" date="2020" name="Int. J. Syst. Evol. Microbiol.">
        <title>Paraburkholderia madseniana sp. nov., a phenolic acid-degrading bacterium isolated from acidic forest soil.</title>
        <authorList>
            <person name="Wilhelm R.C."/>
            <person name="Murphy S.J.L."/>
            <person name="Feriancek N.M."/>
            <person name="Karasz D.C."/>
            <person name="DeRito C.M."/>
            <person name="Newman J.D."/>
            <person name="Buckley D.H."/>
        </authorList>
    </citation>
    <scope>NUCLEOTIDE SEQUENCE [LARGE SCALE GENOMIC DNA]</scope>
    <source>
        <strain evidence="1 2">RP11</strain>
    </source>
</reference>
<dbReference type="AlphaFoldDB" id="A0A6N6WHL2"/>
<dbReference type="EMBL" id="VOSW01000014">
    <property type="protein sequence ID" value="KAE8760132.1"/>
    <property type="molecule type" value="Genomic_DNA"/>
</dbReference>
<proteinExistence type="predicted"/>
<keyword evidence="1" id="KW-0560">Oxidoreductase</keyword>
<gene>
    <name evidence="1" type="ORF">FSO04_09585</name>
</gene>
<protein>
    <submittedName>
        <fullName evidence="1">SidA/IucD/PvdA family monooxygenase</fullName>
    </submittedName>
</protein>
<comment type="caution">
    <text evidence="1">The sequence shown here is derived from an EMBL/GenBank/DDBJ whole genome shotgun (WGS) entry which is preliminary data.</text>
</comment>
<dbReference type="OrthoDB" id="9790219at2"/>